<dbReference type="KEGG" id="adl:AURDEDRAFT_177628"/>
<organism evidence="2 3">
    <name type="scientific">Auricularia subglabra (strain TFB-10046 / SS5)</name>
    <name type="common">White-rot fungus</name>
    <name type="synonym">Auricularia delicata (strain TFB10046)</name>
    <dbReference type="NCBI Taxonomy" id="717982"/>
    <lineage>
        <taxon>Eukaryota</taxon>
        <taxon>Fungi</taxon>
        <taxon>Dikarya</taxon>
        <taxon>Basidiomycota</taxon>
        <taxon>Agaricomycotina</taxon>
        <taxon>Agaricomycetes</taxon>
        <taxon>Auriculariales</taxon>
        <taxon>Auriculariaceae</taxon>
        <taxon>Auricularia</taxon>
    </lineage>
</organism>
<protein>
    <submittedName>
        <fullName evidence="2">Uncharacterized protein</fullName>
    </submittedName>
</protein>
<feature type="region of interest" description="Disordered" evidence="1">
    <location>
        <begin position="48"/>
        <end position="78"/>
    </location>
</feature>
<sequence>MFDDIPVQLRELILAVGLSAFGRPPDVGTLSRCLGHPFSAWEAKTFIPTPSGRAQDGSPPADTLHNTSRRKSHFVQVP</sequence>
<dbReference type="InParanoid" id="J0D3N4"/>
<dbReference type="Proteomes" id="UP000006514">
    <property type="component" value="Unassembled WGS sequence"/>
</dbReference>
<evidence type="ECO:0000256" key="1">
    <source>
        <dbReference type="SAM" id="MobiDB-lite"/>
    </source>
</evidence>
<proteinExistence type="predicted"/>
<dbReference type="AlphaFoldDB" id="J0D3N4"/>
<feature type="compositionally biased region" description="Basic residues" evidence="1">
    <location>
        <begin position="67"/>
        <end position="78"/>
    </location>
</feature>
<evidence type="ECO:0000313" key="2">
    <source>
        <dbReference type="EMBL" id="EJD33297.1"/>
    </source>
</evidence>
<reference evidence="3" key="1">
    <citation type="journal article" date="2012" name="Science">
        <title>The Paleozoic origin of enzymatic lignin decomposition reconstructed from 31 fungal genomes.</title>
        <authorList>
            <person name="Floudas D."/>
            <person name="Binder M."/>
            <person name="Riley R."/>
            <person name="Barry K."/>
            <person name="Blanchette R.A."/>
            <person name="Henrissat B."/>
            <person name="Martinez A.T."/>
            <person name="Otillar R."/>
            <person name="Spatafora J.W."/>
            <person name="Yadav J.S."/>
            <person name="Aerts A."/>
            <person name="Benoit I."/>
            <person name="Boyd A."/>
            <person name="Carlson A."/>
            <person name="Copeland A."/>
            <person name="Coutinho P.M."/>
            <person name="de Vries R.P."/>
            <person name="Ferreira P."/>
            <person name="Findley K."/>
            <person name="Foster B."/>
            <person name="Gaskell J."/>
            <person name="Glotzer D."/>
            <person name="Gorecki P."/>
            <person name="Heitman J."/>
            <person name="Hesse C."/>
            <person name="Hori C."/>
            <person name="Igarashi K."/>
            <person name="Jurgens J.A."/>
            <person name="Kallen N."/>
            <person name="Kersten P."/>
            <person name="Kohler A."/>
            <person name="Kuees U."/>
            <person name="Kumar T.K.A."/>
            <person name="Kuo A."/>
            <person name="LaButti K."/>
            <person name="Larrondo L.F."/>
            <person name="Lindquist E."/>
            <person name="Ling A."/>
            <person name="Lombard V."/>
            <person name="Lucas S."/>
            <person name="Lundell T."/>
            <person name="Martin R."/>
            <person name="McLaughlin D.J."/>
            <person name="Morgenstern I."/>
            <person name="Morin E."/>
            <person name="Murat C."/>
            <person name="Nagy L.G."/>
            <person name="Nolan M."/>
            <person name="Ohm R.A."/>
            <person name="Patyshakuliyeva A."/>
            <person name="Rokas A."/>
            <person name="Ruiz-Duenas F.J."/>
            <person name="Sabat G."/>
            <person name="Salamov A."/>
            <person name="Samejima M."/>
            <person name="Schmutz J."/>
            <person name="Slot J.C."/>
            <person name="St John F."/>
            <person name="Stenlid J."/>
            <person name="Sun H."/>
            <person name="Sun S."/>
            <person name="Syed K."/>
            <person name="Tsang A."/>
            <person name="Wiebenga A."/>
            <person name="Young D."/>
            <person name="Pisabarro A."/>
            <person name="Eastwood D.C."/>
            <person name="Martin F."/>
            <person name="Cullen D."/>
            <person name="Grigoriev I.V."/>
            <person name="Hibbett D.S."/>
        </authorList>
    </citation>
    <scope>NUCLEOTIDE SEQUENCE [LARGE SCALE GENOMIC DNA]</scope>
    <source>
        <strain evidence="3">TFB10046</strain>
    </source>
</reference>
<name>J0D3N4_AURST</name>
<gene>
    <name evidence="2" type="ORF">AURDEDRAFT_177628</name>
</gene>
<evidence type="ECO:0000313" key="3">
    <source>
        <dbReference type="Proteomes" id="UP000006514"/>
    </source>
</evidence>
<keyword evidence="3" id="KW-1185">Reference proteome</keyword>
<dbReference type="EMBL" id="JH688316">
    <property type="protein sequence ID" value="EJD33297.1"/>
    <property type="molecule type" value="Genomic_DNA"/>
</dbReference>
<accession>J0D3N4</accession>